<dbReference type="GO" id="GO:0016020">
    <property type="term" value="C:membrane"/>
    <property type="evidence" value="ECO:0007669"/>
    <property type="project" value="UniProtKB-SubCell"/>
</dbReference>
<dbReference type="InterPro" id="IPR029044">
    <property type="entry name" value="Nucleotide-diphossugar_trans"/>
</dbReference>
<dbReference type="Pfam" id="PF13704">
    <property type="entry name" value="Glyco_tranf_2_4"/>
    <property type="match status" value="1"/>
</dbReference>
<reference evidence="4" key="1">
    <citation type="journal article" date="2015" name="Nature">
        <title>Complex archaea that bridge the gap between prokaryotes and eukaryotes.</title>
        <authorList>
            <person name="Spang A."/>
            <person name="Saw J.H."/>
            <person name="Jorgensen S.L."/>
            <person name="Zaremba-Niedzwiedzka K."/>
            <person name="Martijn J."/>
            <person name="Lind A.E."/>
            <person name="van Eijk R."/>
            <person name="Schleper C."/>
            <person name="Guy L."/>
            <person name="Ettema T.J."/>
        </authorList>
    </citation>
    <scope>NUCLEOTIDE SEQUENCE</scope>
</reference>
<keyword evidence="3" id="KW-0472">Membrane</keyword>
<evidence type="ECO:0000256" key="2">
    <source>
        <dbReference type="ARBA" id="ARBA00022692"/>
    </source>
</evidence>
<protein>
    <recommendedName>
        <fullName evidence="5">Glycosyl transferase family 2</fullName>
    </recommendedName>
</protein>
<dbReference type="PANTHER" id="PTHR21461">
    <property type="entry name" value="GLYCOSYLTRANSFERASE FAMILY 92 PROTEIN"/>
    <property type="match status" value="1"/>
</dbReference>
<evidence type="ECO:0008006" key="5">
    <source>
        <dbReference type="Google" id="ProtNLM"/>
    </source>
</evidence>
<dbReference type="SUPFAM" id="SSF53448">
    <property type="entry name" value="Nucleotide-diphospho-sugar transferases"/>
    <property type="match status" value="1"/>
</dbReference>
<proteinExistence type="predicted"/>
<name>A0A0F9V4D0_9ZZZZ</name>
<organism evidence="4">
    <name type="scientific">marine sediment metagenome</name>
    <dbReference type="NCBI Taxonomy" id="412755"/>
    <lineage>
        <taxon>unclassified sequences</taxon>
        <taxon>metagenomes</taxon>
        <taxon>ecological metagenomes</taxon>
    </lineage>
</organism>
<keyword evidence="3" id="KW-1133">Transmembrane helix</keyword>
<accession>A0A0F9V4D0</accession>
<keyword evidence="2" id="KW-0812">Transmembrane</keyword>
<comment type="subcellular location">
    <subcellularLocation>
        <location evidence="1">Membrane</location>
        <topology evidence="1">Single-pass membrane protein</topology>
    </subcellularLocation>
</comment>
<gene>
    <name evidence="4" type="ORF">LCGC14_0186330</name>
</gene>
<dbReference type="EMBL" id="LAZR01000077">
    <property type="protein sequence ID" value="KKN94557.1"/>
    <property type="molecule type" value="Genomic_DNA"/>
</dbReference>
<sequence>MTRILAVTCMRNEGPYCLEWIAHHRAAGVTDFLIFTHDCTDGTPDLLDLLGDVTHVPFLPEGDKSVQWQAMRLADRHDLMKRADWALFFDCDEFLCFHAPMASLTDLIAAVPADTDAIALPWRFFGADGQEALQDALTPLRFRRAAPEPFHLPAGSFFKTLHRPAAFQKLGVHRPKKKGSTSPQWNLGGVQAAPGGFAENDNRINIFGTLQTHARARLNHYSLRSAAEFMVKRGRGLPNRTTKPLDLHYWAERNFNTVKDTMIDPMMAATKAEMTRLRALTGVASAHEAAIQWHQDAFAALMSDPAEVQFYWHLLLLGTSTPPTAEQTQAHLLRHVGT</sequence>
<dbReference type="GO" id="GO:0016757">
    <property type="term" value="F:glycosyltransferase activity"/>
    <property type="evidence" value="ECO:0007669"/>
    <property type="project" value="TreeGrafter"/>
</dbReference>
<comment type="caution">
    <text evidence="4">The sequence shown here is derived from an EMBL/GenBank/DDBJ whole genome shotgun (WGS) entry which is preliminary data.</text>
</comment>
<evidence type="ECO:0000256" key="3">
    <source>
        <dbReference type="ARBA" id="ARBA00022989"/>
    </source>
</evidence>
<dbReference type="GO" id="GO:0005737">
    <property type="term" value="C:cytoplasm"/>
    <property type="evidence" value="ECO:0007669"/>
    <property type="project" value="TreeGrafter"/>
</dbReference>
<evidence type="ECO:0000256" key="1">
    <source>
        <dbReference type="ARBA" id="ARBA00004167"/>
    </source>
</evidence>
<dbReference type="PANTHER" id="PTHR21461:SF69">
    <property type="entry name" value="GLYCOSYLTRANSFERASE FAMILY 92 PROTEIN"/>
    <property type="match status" value="1"/>
</dbReference>
<dbReference type="AlphaFoldDB" id="A0A0F9V4D0"/>
<evidence type="ECO:0000313" key="4">
    <source>
        <dbReference type="EMBL" id="KKN94557.1"/>
    </source>
</evidence>